<organism evidence="6 7">
    <name type="scientific">Zwartia hollandica</name>
    <dbReference type="NCBI Taxonomy" id="324606"/>
    <lineage>
        <taxon>Bacteria</taxon>
        <taxon>Pseudomonadati</taxon>
        <taxon>Pseudomonadota</taxon>
        <taxon>Betaproteobacteria</taxon>
        <taxon>Burkholderiales</taxon>
        <taxon>Alcaligenaceae</taxon>
        <taxon>Zwartia</taxon>
    </lineage>
</organism>
<comment type="caution">
    <text evidence="6">The sequence shown here is derived from an EMBL/GenBank/DDBJ whole genome shotgun (WGS) entry which is preliminary data.</text>
</comment>
<evidence type="ECO:0000256" key="4">
    <source>
        <dbReference type="ARBA" id="ARBA00023002"/>
    </source>
</evidence>
<accession>A0A953NCJ3</accession>
<dbReference type="Proteomes" id="UP000739565">
    <property type="component" value="Unassembled WGS sequence"/>
</dbReference>
<comment type="similarity">
    <text evidence="2">Belongs to the DadA oxidoreductase family.</text>
</comment>
<keyword evidence="7" id="KW-1185">Reference proteome</keyword>
<evidence type="ECO:0000259" key="5">
    <source>
        <dbReference type="Pfam" id="PF01266"/>
    </source>
</evidence>
<proteinExistence type="inferred from homology"/>
<dbReference type="RefSeq" id="WP_259661213.1">
    <property type="nucleotide sequence ID" value="NZ_JAHXRI010000007.1"/>
</dbReference>
<comment type="cofactor">
    <cofactor evidence="1">
        <name>FAD</name>
        <dbReference type="ChEBI" id="CHEBI:57692"/>
    </cofactor>
</comment>
<name>A0A953NCJ3_9BURK</name>
<dbReference type="EMBL" id="JAHXRI010000007">
    <property type="protein sequence ID" value="MBZ1350805.1"/>
    <property type="molecule type" value="Genomic_DNA"/>
</dbReference>
<dbReference type="Gene3D" id="3.30.9.10">
    <property type="entry name" value="D-Amino Acid Oxidase, subunit A, domain 2"/>
    <property type="match status" value="1"/>
</dbReference>
<dbReference type="PANTHER" id="PTHR13847">
    <property type="entry name" value="SARCOSINE DEHYDROGENASE-RELATED"/>
    <property type="match status" value="1"/>
</dbReference>
<evidence type="ECO:0000256" key="1">
    <source>
        <dbReference type="ARBA" id="ARBA00001974"/>
    </source>
</evidence>
<protein>
    <submittedName>
        <fullName evidence="6">TIGR03364 family FAD-dependent oxidoreductase</fullName>
    </submittedName>
</protein>
<keyword evidence="3" id="KW-0285">Flavoprotein</keyword>
<dbReference type="GO" id="GO:0005737">
    <property type="term" value="C:cytoplasm"/>
    <property type="evidence" value="ECO:0007669"/>
    <property type="project" value="TreeGrafter"/>
</dbReference>
<evidence type="ECO:0000313" key="7">
    <source>
        <dbReference type="Proteomes" id="UP000739565"/>
    </source>
</evidence>
<reference evidence="6" key="1">
    <citation type="submission" date="2021-07" db="EMBL/GenBank/DDBJ databases">
        <title>New genus and species of the family Alcaligenaceae.</title>
        <authorList>
            <person name="Hahn M.W."/>
        </authorList>
    </citation>
    <scope>NUCLEOTIDE SEQUENCE</scope>
    <source>
        <strain evidence="6">LF4-65</strain>
    </source>
</reference>
<dbReference type="NCBIfam" id="TIGR03364">
    <property type="entry name" value="HpnW_proposed"/>
    <property type="match status" value="1"/>
</dbReference>
<keyword evidence="4" id="KW-0560">Oxidoreductase</keyword>
<evidence type="ECO:0000256" key="3">
    <source>
        <dbReference type="ARBA" id="ARBA00022630"/>
    </source>
</evidence>
<feature type="domain" description="FAD dependent oxidoreductase" evidence="5">
    <location>
        <begin position="7"/>
        <end position="370"/>
    </location>
</feature>
<dbReference type="InterPro" id="IPR017741">
    <property type="entry name" value="FAD-dependent_OxRdtase_HpnW"/>
</dbReference>
<dbReference type="Pfam" id="PF01266">
    <property type="entry name" value="DAO"/>
    <property type="match status" value="1"/>
</dbReference>
<dbReference type="InterPro" id="IPR036188">
    <property type="entry name" value="FAD/NAD-bd_sf"/>
</dbReference>
<dbReference type="SUPFAM" id="SSF51905">
    <property type="entry name" value="FAD/NAD(P)-binding domain"/>
    <property type="match status" value="1"/>
</dbReference>
<dbReference type="GO" id="GO:0016491">
    <property type="term" value="F:oxidoreductase activity"/>
    <property type="evidence" value="ECO:0007669"/>
    <property type="project" value="UniProtKB-KW"/>
</dbReference>
<evidence type="ECO:0000256" key="2">
    <source>
        <dbReference type="ARBA" id="ARBA00009410"/>
    </source>
</evidence>
<gene>
    <name evidence="6" type="ORF">KZZ10_09120</name>
</gene>
<dbReference type="PANTHER" id="PTHR13847:SF286">
    <property type="entry name" value="D-AMINO ACID DEHYDROGENASE"/>
    <property type="match status" value="1"/>
</dbReference>
<dbReference type="AlphaFoldDB" id="A0A953NCJ3"/>
<evidence type="ECO:0000313" key="6">
    <source>
        <dbReference type="EMBL" id="MBZ1350805.1"/>
    </source>
</evidence>
<sequence>MHFKKYDLAVVGAGIVGLAHAWMAAKSGLSVVVLDKDPRCVGASIRNFGFITVTGQRDGDTWRRARRSRDLWQELARAAAIPICHNGLTLVAQRPEALALLEAFKDTQMGEECSLLTQDMLAKTCGAVRNESCVGGMYSPHELRVESRDAIPQIAAWLAKTHNVEFLYNCEVLDFALPQIQTSSGTLLAQRIVLCPGTELNGIAKRYLQDYQLTLTQLQMLRVKPPANFKLSSAVMSDLSFVRYAGYTGLGCHQELLQRLEKETPDSLAAGIHLIVVQSEDGSLVVGDSHHPANLFEPYAIESVDDLILKHLEEALLLTNYDVTHRWTGRYPVGAGDQDALILAPHADVRVVSVTSGTGASTSFALAEEVMQSWGI</sequence>
<dbReference type="InterPro" id="IPR006076">
    <property type="entry name" value="FAD-dep_OxRdtase"/>
</dbReference>
<dbReference type="Gene3D" id="3.50.50.60">
    <property type="entry name" value="FAD/NAD(P)-binding domain"/>
    <property type="match status" value="1"/>
</dbReference>